<dbReference type="InterPro" id="IPR044943">
    <property type="entry name" value="NOS_dom_1"/>
</dbReference>
<evidence type="ECO:0000256" key="3">
    <source>
        <dbReference type="ARBA" id="ARBA00023002"/>
    </source>
</evidence>
<dbReference type="InterPro" id="IPR050607">
    <property type="entry name" value="NOS"/>
</dbReference>
<feature type="domain" description="Nitric oxide synthase (NOS)" evidence="5">
    <location>
        <begin position="84"/>
        <end position="91"/>
    </location>
</feature>
<keyword evidence="2" id="KW-0479">Metal-binding</keyword>
<evidence type="ECO:0000256" key="2">
    <source>
        <dbReference type="ARBA" id="ARBA00022723"/>
    </source>
</evidence>
<reference evidence="6 7" key="1">
    <citation type="submission" date="2017-08" db="EMBL/GenBank/DDBJ databases">
        <title>Infants hospitalized years apart are colonized by the same room-sourced microbial strains.</title>
        <authorList>
            <person name="Brooks B."/>
            <person name="Olm M.R."/>
            <person name="Firek B.A."/>
            <person name="Baker R."/>
            <person name="Thomas B.C."/>
            <person name="Morowitz M.J."/>
            <person name="Banfield J.F."/>
        </authorList>
    </citation>
    <scope>NUCLEOTIDE SEQUENCE [LARGE SCALE GENOMIC DNA]</scope>
    <source>
        <strain evidence="6">S2_003_000_R2_4</strain>
    </source>
</reference>
<dbReference type="AlphaFoldDB" id="A0A2W5X1D3"/>
<sequence length="418" mass="47769">MYIDQGTRSDPLKRRVRRQTPLEVREEALAFIDQFYREVAPDQDAERLRRRREVAGLLRRHGHYDHTPEELAYGARLAWRNSARCIGRLLWKSLEVVDCRHVTETDEIAACILEHVTRANSEARTPSIISIFAPIRNKVAPAYVESAQILQFAGYIQEAGGVIGDPANVEMTRTAISLGWRPPASPGHFDVLPIIIRDQAGRRLLYEMPPSSYRMIDITHPTVEAIGALGLRWYATPIISDMILSIGGVDYPCAPFNGFYMATEIASRNLTDVARYDRLAEVARALDLDPADPLWRDVALTELNRAVLHSFTAAGVSIIDHHTASEQFVTFVEKEHTARRPTSADWSWIVPPQASAGCAVFHLSMKDLRRVPNFYRSRASDGMNLEPFVWRHEHRPRLARLDRWRRRLMSWIRRRYAG</sequence>
<dbReference type="PANTHER" id="PTHR43410:SF1">
    <property type="entry name" value="NITRIC OXIDE SYNTHASE"/>
    <property type="match status" value="1"/>
</dbReference>
<dbReference type="InterPro" id="IPR044944">
    <property type="entry name" value="NOS_dom_3"/>
</dbReference>
<evidence type="ECO:0000259" key="5">
    <source>
        <dbReference type="PROSITE" id="PS60001"/>
    </source>
</evidence>
<dbReference type="PANTHER" id="PTHR43410">
    <property type="entry name" value="NITRIC OXIDE SYNTHASE OXYGENASE"/>
    <property type="match status" value="1"/>
</dbReference>
<dbReference type="Gene3D" id="3.90.1230.10">
    <property type="entry name" value="Nitric Oxide Synthase, Chain A, domain 3"/>
    <property type="match status" value="1"/>
</dbReference>
<evidence type="ECO:0000313" key="6">
    <source>
        <dbReference type="EMBL" id="PZR34284.1"/>
    </source>
</evidence>
<name>A0A2W5X1D3_9CAUL</name>
<dbReference type="SUPFAM" id="SSF56512">
    <property type="entry name" value="Nitric oxide (NO) synthase oxygenase domain"/>
    <property type="match status" value="1"/>
</dbReference>
<dbReference type="RefSeq" id="WP_304277497.1">
    <property type="nucleotide sequence ID" value="NZ_QFQZ01000029.1"/>
</dbReference>
<dbReference type="InterPro" id="IPR044940">
    <property type="entry name" value="NOS_dom_2"/>
</dbReference>
<evidence type="ECO:0000313" key="7">
    <source>
        <dbReference type="Proteomes" id="UP000249393"/>
    </source>
</evidence>
<evidence type="ECO:0000256" key="4">
    <source>
        <dbReference type="ARBA" id="ARBA00023004"/>
    </source>
</evidence>
<dbReference type="GO" id="GO:0006809">
    <property type="term" value="P:nitric oxide biosynthetic process"/>
    <property type="evidence" value="ECO:0007669"/>
    <property type="project" value="InterPro"/>
</dbReference>
<dbReference type="Proteomes" id="UP000249393">
    <property type="component" value="Unassembled WGS sequence"/>
</dbReference>
<dbReference type="InterPro" id="IPR036119">
    <property type="entry name" value="NOS_N_sf"/>
</dbReference>
<dbReference type="PROSITE" id="PS60001">
    <property type="entry name" value="NOS"/>
    <property type="match status" value="1"/>
</dbReference>
<protein>
    <submittedName>
        <fullName evidence="6">Nitric oxide synthase</fullName>
    </submittedName>
</protein>
<dbReference type="Pfam" id="PF02898">
    <property type="entry name" value="NO_synthase"/>
    <property type="match status" value="1"/>
</dbReference>
<dbReference type="Gene3D" id="3.90.340.10">
    <property type="entry name" value="Nitric Oxide Synthase, Chain A, domain 1"/>
    <property type="match status" value="1"/>
</dbReference>
<dbReference type="Gene3D" id="3.90.440.10">
    <property type="entry name" value="Nitric Oxide Synthase,Heme Domain,Chain A domain 2"/>
    <property type="match status" value="1"/>
</dbReference>
<dbReference type="EMBL" id="QFQZ01000029">
    <property type="protein sequence ID" value="PZR34284.1"/>
    <property type="molecule type" value="Genomic_DNA"/>
</dbReference>
<keyword evidence="1" id="KW-0349">Heme</keyword>
<proteinExistence type="predicted"/>
<comment type="caution">
    <text evidence="6">The sequence shown here is derived from an EMBL/GenBank/DDBJ whole genome shotgun (WGS) entry which is preliminary data.</text>
</comment>
<gene>
    <name evidence="6" type="ORF">DI526_10740</name>
</gene>
<dbReference type="GO" id="GO:0046872">
    <property type="term" value="F:metal ion binding"/>
    <property type="evidence" value="ECO:0007669"/>
    <property type="project" value="UniProtKB-KW"/>
</dbReference>
<evidence type="ECO:0000256" key="1">
    <source>
        <dbReference type="ARBA" id="ARBA00022617"/>
    </source>
</evidence>
<dbReference type="InterPro" id="IPR004030">
    <property type="entry name" value="NOS_N"/>
</dbReference>
<accession>A0A2W5X1D3</accession>
<keyword evidence="4" id="KW-0408">Iron</keyword>
<organism evidence="6 7">
    <name type="scientific">Caulobacter segnis</name>
    <dbReference type="NCBI Taxonomy" id="88688"/>
    <lineage>
        <taxon>Bacteria</taxon>
        <taxon>Pseudomonadati</taxon>
        <taxon>Pseudomonadota</taxon>
        <taxon>Alphaproteobacteria</taxon>
        <taxon>Caulobacterales</taxon>
        <taxon>Caulobacteraceae</taxon>
        <taxon>Caulobacter</taxon>
    </lineage>
</organism>
<dbReference type="GO" id="GO:0004517">
    <property type="term" value="F:nitric-oxide synthase activity"/>
    <property type="evidence" value="ECO:0007669"/>
    <property type="project" value="InterPro"/>
</dbReference>
<keyword evidence="3" id="KW-0560">Oxidoreductase</keyword>